<dbReference type="EMBL" id="VSRR010065127">
    <property type="protein sequence ID" value="MPC84314.1"/>
    <property type="molecule type" value="Genomic_DNA"/>
</dbReference>
<sequence>MLNKERQLLSKRERERERERFKRKLKNILICLKQTLPVQCQQMFGSNRLFEAMDVPCVEFTSGLPGACCASL</sequence>
<evidence type="ECO:0000313" key="2">
    <source>
        <dbReference type="Proteomes" id="UP000324222"/>
    </source>
</evidence>
<dbReference type="Proteomes" id="UP000324222">
    <property type="component" value="Unassembled WGS sequence"/>
</dbReference>
<evidence type="ECO:0000313" key="1">
    <source>
        <dbReference type="EMBL" id="MPC84314.1"/>
    </source>
</evidence>
<protein>
    <submittedName>
        <fullName evidence="1">Uncharacterized protein</fullName>
    </submittedName>
</protein>
<keyword evidence="2" id="KW-1185">Reference proteome</keyword>
<dbReference type="AlphaFoldDB" id="A0A5B7IVT3"/>
<comment type="caution">
    <text evidence="1">The sequence shown here is derived from an EMBL/GenBank/DDBJ whole genome shotgun (WGS) entry which is preliminary data.</text>
</comment>
<proteinExistence type="predicted"/>
<organism evidence="1 2">
    <name type="scientific">Portunus trituberculatus</name>
    <name type="common">Swimming crab</name>
    <name type="synonym">Neptunus trituberculatus</name>
    <dbReference type="NCBI Taxonomy" id="210409"/>
    <lineage>
        <taxon>Eukaryota</taxon>
        <taxon>Metazoa</taxon>
        <taxon>Ecdysozoa</taxon>
        <taxon>Arthropoda</taxon>
        <taxon>Crustacea</taxon>
        <taxon>Multicrustacea</taxon>
        <taxon>Malacostraca</taxon>
        <taxon>Eumalacostraca</taxon>
        <taxon>Eucarida</taxon>
        <taxon>Decapoda</taxon>
        <taxon>Pleocyemata</taxon>
        <taxon>Brachyura</taxon>
        <taxon>Eubrachyura</taxon>
        <taxon>Portunoidea</taxon>
        <taxon>Portunidae</taxon>
        <taxon>Portuninae</taxon>
        <taxon>Portunus</taxon>
    </lineage>
</organism>
<name>A0A5B7IVT3_PORTR</name>
<accession>A0A5B7IVT3</accession>
<gene>
    <name evidence="1" type="ORF">E2C01_079051</name>
</gene>
<reference evidence="1 2" key="1">
    <citation type="submission" date="2019-05" db="EMBL/GenBank/DDBJ databases">
        <title>Another draft genome of Portunus trituberculatus and its Hox gene families provides insights of decapod evolution.</title>
        <authorList>
            <person name="Jeong J.-H."/>
            <person name="Song I."/>
            <person name="Kim S."/>
            <person name="Choi T."/>
            <person name="Kim D."/>
            <person name="Ryu S."/>
            <person name="Kim W."/>
        </authorList>
    </citation>
    <scope>NUCLEOTIDE SEQUENCE [LARGE SCALE GENOMIC DNA]</scope>
    <source>
        <tissue evidence="1">Muscle</tissue>
    </source>
</reference>